<proteinExistence type="predicted"/>
<dbReference type="STRING" id="1427503.HE1_00814"/>
<accession>A0A023DYF8</accession>
<gene>
    <name evidence="1" type="ORF">HE1_00814</name>
</gene>
<sequence>MVMNFSVVAIQEGSIQEKIKKDYAWIAFCKKHCLVNSLGKIVLFFKTHLLNYWDVSRKIIEAFQENLEKSCLKLRSYCCDLYIH</sequence>
<dbReference type="Proteomes" id="UP000024842">
    <property type="component" value="Unassembled WGS sequence"/>
</dbReference>
<evidence type="ECO:0000313" key="1">
    <source>
        <dbReference type="EMBL" id="GAJ46479.1"/>
    </source>
</evidence>
<dbReference type="EMBL" id="BAUP01000102">
    <property type="protein sequence ID" value="GAJ46479.1"/>
    <property type="molecule type" value="Genomic_DNA"/>
</dbReference>
<reference evidence="1 2" key="1">
    <citation type="journal article" date="2014" name="FEMS Microbiol. Lett.">
        <title>Draft genome sequences of three Holospora species (Holospora obtusa, Holospora undulata, and Holospora elegans), endonuclear symbiotic bacteria of the ciliate Paramecium caudatum.</title>
        <authorList>
            <person name="Dohra H."/>
            <person name="Tanaka K."/>
            <person name="Suzuki T."/>
            <person name="Fujishima M."/>
            <person name="Suzuki H."/>
        </authorList>
    </citation>
    <scope>NUCLEOTIDE SEQUENCE [LARGE SCALE GENOMIC DNA]</scope>
    <source>
        <strain evidence="1 2">E1</strain>
    </source>
</reference>
<organism evidence="1 2">
    <name type="scientific">Holospora elegans E1</name>
    <dbReference type="NCBI Taxonomy" id="1427503"/>
    <lineage>
        <taxon>Bacteria</taxon>
        <taxon>Pseudomonadati</taxon>
        <taxon>Pseudomonadota</taxon>
        <taxon>Alphaproteobacteria</taxon>
        <taxon>Holosporales</taxon>
        <taxon>Holosporaceae</taxon>
        <taxon>Holospora</taxon>
    </lineage>
</organism>
<dbReference type="RefSeq" id="WP_035545031.1">
    <property type="nucleotide sequence ID" value="NZ_BAUP01000102.1"/>
</dbReference>
<protein>
    <submittedName>
        <fullName evidence="1">Uncharacterized protein</fullName>
    </submittedName>
</protein>
<name>A0A023DYF8_9PROT</name>
<comment type="caution">
    <text evidence="1">The sequence shown here is derived from an EMBL/GenBank/DDBJ whole genome shotgun (WGS) entry which is preliminary data.</text>
</comment>
<dbReference type="AlphaFoldDB" id="A0A023DYF8"/>
<keyword evidence="2" id="KW-1185">Reference proteome</keyword>
<evidence type="ECO:0000313" key="2">
    <source>
        <dbReference type="Proteomes" id="UP000024842"/>
    </source>
</evidence>